<evidence type="ECO:0000313" key="2">
    <source>
        <dbReference type="Proteomes" id="UP001244242"/>
    </source>
</evidence>
<reference evidence="1 2" key="1">
    <citation type="submission" date="2023-04" db="EMBL/GenBank/DDBJ databases">
        <title>Halomonas strains isolated from rhizosphere soil.</title>
        <authorList>
            <person name="Xu L."/>
            <person name="Sun J.-Q."/>
        </authorList>
    </citation>
    <scope>NUCLEOTIDE SEQUENCE [LARGE SCALE GENOMIC DNA]</scope>
    <source>
        <strain evidence="1 2">LN1S58</strain>
    </source>
</reference>
<proteinExistence type="predicted"/>
<accession>A0ABT6VJF0</accession>
<evidence type="ECO:0000313" key="1">
    <source>
        <dbReference type="EMBL" id="MDI5933820.1"/>
    </source>
</evidence>
<dbReference type="EMBL" id="JASCQO010000035">
    <property type="protein sequence ID" value="MDI5933820.1"/>
    <property type="molecule type" value="Genomic_DNA"/>
</dbReference>
<dbReference type="RefSeq" id="WP_282721321.1">
    <property type="nucleotide sequence ID" value="NZ_JASCQO010000035.1"/>
</dbReference>
<sequence length="100" mass="10815">MTASLTMAHTIATDAQAFQDPGVAGMATEHDRRCHHGHGNHPVGSALLRMERLDLEPEPFPVSVADTVTAPRVVALSSTPRARPDPSPVPVYLLTRRLRS</sequence>
<gene>
    <name evidence="1" type="ORF">QLQ84_08435</name>
</gene>
<organism evidence="1 2">
    <name type="scientific">Halomonas kalidii</name>
    <dbReference type="NCBI Taxonomy" id="3043293"/>
    <lineage>
        <taxon>Bacteria</taxon>
        <taxon>Pseudomonadati</taxon>
        <taxon>Pseudomonadota</taxon>
        <taxon>Gammaproteobacteria</taxon>
        <taxon>Oceanospirillales</taxon>
        <taxon>Halomonadaceae</taxon>
        <taxon>Halomonas</taxon>
    </lineage>
</organism>
<protein>
    <submittedName>
        <fullName evidence="1">Uncharacterized protein</fullName>
    </submittedName>
</protein>
<dbReference type="Proteomes" id="UP001244242">
    <property type="component" value="Unassembled WGS sequence"/>
</dbReference>
<comment type="caution">
    <text evidence="1">The sequence shown here is derived from an EMBL/GenBank/DDBJ whole genome shotgun (WGS) entry which is preliminary data.</text>
</comment>
<keyword evidence="2" id="KW-1185">Reference proteome</keyword>
<name>A0ABT6VJF0_9GAMM</name>